<evidence type="ECO:0000313" key="2">
    <source>
        <dbReference type="Proteomes" id="UP000291343"/>
    </source>
</evidence>
<sequence length="63" mass="7271">MELPLDMKRKILKRMSKDDLSLLGSLLQASQVEDLKKMSFGFNEPWVLETLSHLSSHLPEEKT</sequence>
<dbReference type="InParanoid" id="A0A482WQE7"/>
<keyword evidence="2" id="KW-1185">Reference proteome</keyword>
<comment type="caution">
    <text evidence="1">The sequence shown here is derived from an EMBL/GenBank/DDBJ whole genome shotgun (WGS) entry which is preliminary data.</text>
</comment>
<evidence type="ECO:0000313" key="1">
    <source>
        <dbReference type="EMBL" id="RZF35411.1"/>
    </source>
</evidence>
<feature type="non-terminal residue" evidence="1">
    <location>
        <position position="63"/>
    </location>
</feature>
<reference evidence="1 2" key="1">
    <citation type="journal article" date="2017" name="Gigascience">
        <title>Genome sequence of the small brown planthopper, Laodelphax striatellus.</title>
        <authorList>
            <person name="Zhu J."/>
            <person name="Jiang F."/>
            <person name="Wang X."/>
            <person name="Yang P."/>
            <person name="Bao Y."/>
            <person name="Zhao W."/>
            <person name="Wang W."/>
            <person name="Lu H."/>
            <person name="Wang Q."/>
            <person name="Cui N."/>
            <person name="Li J."/>
            <person name="Chen X."/>
            <person name="Luo L."/>
            <person name="Yu J."/>
            <person name="Kang L."/>
            <person name="Cui F."/>
        </authorList>
    </citation>
    <scope>NUCLEOTIDE SEQUENCE [LARGE SCALE GENOMIC DNA]</scope>
    <source>
        <strain evidence="1">Lst14</strain>
    </source>
</reference>
<name>A0A482WQE7_LAOST</name>
<accession>A0A482WQE7</accession>
<proteinExistence type="predicted"/>
<dbReference type="EMBL" id="QKKF02028384">
    <property type="protein sequence ID" value="RZF35411.1"/>
    <property type="molecule type" value="Genomic_DNA"/>
</dbReference>
<organism evidence="1 2">
    <name type="scientific">Laodelphax striatellus</name>
    <name type="common">Small brown planthopper</name>
    <name type="synonym">Delphax striatella</name>
    <dbReference type="NCBI Taxonomy" id="195883"/>
    <lineage>
        <taxon>Eukaryota</taxon>
        <taxon>Metazoa</taxon>
        <taxon>Ecdysozoa</taxon>
        <taxon>Arthropoda</taxon>
        <taxon>Hexapoda</taxon>
        <taxon>Insecta</taxon>
        <taxon>Pterygota</taxon>
        <taxon>Neoptera</taxon>
        <taxon>Paraneoptera</taxon>
        <taxon>Hemiptera</taxon>
        <taxon>Auchenorrhyncha</taxon>
        <taxon>Fulgoroidea</taxon>
        <taxon>Delphacidae</taxon>
        <taxon>Criomorphinae</taxon>
        <taxon>Laodelphax</taxon>
    </lineage>
</organism>
<protein>
    <submittedName>
        <fullName evidence="1">Uncharacterized protein</fullName>
    </submittedName>
</protein>
<dbReference type="Proteomes" id="UP000291343">
    <property type="component" value="Unassembled WGS sequence"/>
</dbReference>
<dbReference type="AlphaFoldDB" id="A0A482WQE7"/>
<gene>
    <name evidence="1" type="ORF">LSTR_LSTR016126</name>
</gene>